<dbReference type="RefSeq" id="WP_006984511.1">
    <property type="nucleotide sequence ID" value="NZ_JH417893.1"/>
</dbReference>
<evidence type="ECO:0000313" key="2">
    <source>
        <dbReference type="EMBL" id="EHM55739.1"/>
    </source>
</evidence>
<dbReference type="Proteomes" id="UP000004750">
    <property type="component" value="Unassembled WGS sequence"/>
</dbReference>
<dbReference type="HOGENOM" id="CLU_160631_0_0_6"/>
<proteinExistence type="predicted"/>
<evidence type="ECO:0000256" key="1">
    <source>
        <dbReference type="SAM" id="MobiDB-lite"/>
    </source>
</evidence>
<accession>G9ZCK8</accession>
<dbReference type="STRING" id="797473.HMPREF9080_00485"/>
<protein>
    <recommendedName>
        <fullName evidence="4">DUF1820 domain-containing protein</fullName>
    </recommendedName>
</protein>
<organism evidence="2 3">
    <name type="scientific">Cardiobacterium valvarum F0432</name>
    <dbReference type="NCBI Taxonomy" id="797473"/>
    <lineage>
        <taxon>Bacteria</taxon>
        <taxon>Pseudomonadati</taxon>
        <taxon>Pseudomonadota</taxon>
        <taxon>Gammaproteobacteria</taxon>
        <taxon>Cardiobacteriales</taxon>
        <taxon>Cardiobacteriaceae</taxon>
        <taxon>Cardiobacterium</taxon>
    </lineage>
</organism>
<dbReference type="Pfam" id="PF08850">
    <property type="entry name" value="DUF1820"/>
    <property type="match status" value="1"/>
</dbReference>
<sequence length="107" mass="12568">MTRDNSIYRVQFKTERHYYDLYVRHVFPADMAGFICLEDFLFHEESGVLIDPRVERLSAEFGNVKTAFIPYHQIIRIDQVERCGESRIRHSEDGGGNPKIQPFPPPR</sequence>
<feature type="region of interest" description="Disordered" evidence="1">
    <location>
        <begin position="86"/>
        <end position="107"/>
    </location>
</feature>
<dbReference type="AlphaFoldDB" id="G9ZCK8"/>
<name>G9ZCK8_9GAMM</name>
<gene>
    <name evidence="2" type="ORF">HMPREF9080_00485</name>
</gene>
<reference evidence="2 3" key="1">
    <citation type="submission" date="2011-08" db="EMBL/GenBank/DDBJ databases">
        <authorList>
            <person name="Weinstock G."/>
            <person name="Sodergren E."/>
            <person name="Clifton S."/>
            <person name="Fulton L."/>
            <person name="Fulton B."/>
            <person name="Courtney L."/>
            <person name="Fronick C."/>
            <person name="Harrison M."/>
            <person name="Strong C."/>
            <person name="Farmer C."/>
            <person name="Delahaunty K."/>
            <person name="Markovic C."/>
            <person name="Hall O."/>
            <person name="Minx P."/>
            <person name="Tomlinson C."/>
            <person name="Mitreva M."/>
            <person name="Hou S."/>
            <person name="Chen J."/>
            <person name="Wollam A."/>
            <person name="Pepin K.H."/>
            <person name="Johnson M."/>
            <person name="Bhonagiri V."/>
            <person name="Zhang X."/>
            <person name="Suruliraj S."/>
            <person name="Warren W."/>
            <person name="Chinwalla A."/>
            <person name="Mardis E.R."/>
            <person name="Wilson R.K."/>
        </authorList>
    </citation>
    <scope>NUCLEOTIDE SEQUENCE [LARGE SCALE GENOMIC DNA]</scope>
    <source>
        <strain evidence="2 3">F0432</strain>
    </source>
</reference>
<comment type="caution">
    <text evidence="2">The sequence shown here is derived from an EMBL/GenBank/DDBJ whole genome shotgun (WGS) entry which is preliminary data.</text>
</comment>
<dbReference type="EMBL" id="AGCM01000023">
    <property type="protein sequence ID" value="EHM55739.1"/>
    <property type="molecule type" value="Genomic_DNA"/>
</dbReference>
<dbReference type="InterPro" id="IPR014949">
    <property type="entry name" value="DUF1820"/>
</dbReference>
<evidence type="ECO:0008006" key="4">
    <source>
        <dbReference type="Google" id="ProtNLM"/>
    </source>
</evidence>
<evidence type="ECO:0000313" key="3">
    <source>
        <dbReference type="Proteomes" id="UP000004750"/>
    </source>
</evidence>